<name>A0A840SK44_9SPIR</name>
<feature type="compositionally biased region" description="Pro residues" evidence="1">
    <location>
        <begin position="34"/>
        <end position="50"/>
    </location>
</feature>
<gene>
    <name evidence="4" type="ORF">HNP77_002113</name>
</gene>
<organism evidence="4 5">
    <name type="scientific">Treponema rectale</name>
    <dbReference type="NCBI Taxonomy" id="744512"/>
    <lineage>
        <taxon>Bacteria</taxon>
        <taxon>Pseudomonadati</taxon>
        <taxon>Spirochaetota</taxon>
        <taxon>Spirochaetia</taxon>
        <taxon>Spirochaetales</taxon>
        <taxon>Treponemataceae</taxon>
        <taxon>Treponema</taxon>
    </lineage>
</organism>
<dbReference type="InterPro" id="IPR008979">
    <property type="entry name" value="Galactose-bd-like_sf"/>
</dbReference>
<dbReference type="SUPFAM" id="SSF49785">
    <property type="entry name" value="Galactose-binding domain-like"/>
    <property type="match status" value="1"/>
</dbReference>
<dbReference type="SUPFAM" id="SSF51445">
    <property type="entry name" value="(Trans)glycosidases"/>
    <property type="match status" value="1"/>
</dbReference>
<dbReference type="Proteomes" id="UP000578697">
    <property type="component" value="Unassembled WGS sequence"/>
</dbReference>
<dbReference type="Pfam" id="PF11790">
    <property type="entry name" value="Glyco_hydro_cc"/>
    <property type="match status" value="1"/>
</dbReference>
<feature type="chain" id="PRO_5032996369" description="F5/8 type C domain-containing protein" evidence="2">
    <location>
        <begin position="24"/>
        <end position="547"/>
    </location>
</feature>
<keyword evidence="5" id="KW-1185">Reference proteome</keyword>
<dbReference type="PROSITE" id="PS51257">
    <property type="entry name" value="PROKAR_LIPOPROTEIN"/>
    <property type="match status" value="1"/>
</dbReference>
<dbReference type="PANTHER" id="PTHR34154:SF14">
    <property type="entry name" value="ASL1-LIKE GLYCOSYL HYDROLASE CATALYTIC DOMAIN-CONTAINING PROTEIN"/>
    <property type="match status" value="1"/>
</dbReference>
<dbReference type="Gene3D" id="2.60.120.260">
    <property type="entry name" value="Galactose-binding domain-like"/>
    <property type="match status" value="1"/>
</dbReference>
<feature type="region of interest" description="Disordered" evidence="1">
    <location>
        <begin position="30"/>
        <end position="57"/>
    </location>
</feature>
<accession>A0A840SK44</accession>
<evidence type="ECO:0000256" key="1">
    <source>
        <dbReference type="SAM" id="MobiDB-lite"/>
    </source>
</evidence>
<comment type="caution">
    <text evidence="4">The sequence shown here is derived from an EMBL/GenBank/DDBJ whole genome shotgun (WGS) entry which is preliminary data.</text>
</comment>
<reference evidence="4 5" key="1">
    <citation type="submission" date="2020-08" db="EMBL/GenBank/DDBJ databases">
        <title>Genomic Encyclopedia of Type Strains, Phase IV (KMG-IV): sequencing the most valuable type-strain genomes for metagenomic binning, comparative biology and taxonomic classification.</title>
        <authorList>
            <person name="Goeker M."/>
        </authorList>
    </citation>
    <scope>NUCLEOTIDE SEQUENCE [LARGE SCALE GENOMIC DNA]</scope>
    <source>
        <strain evidence="4 5">DSM 103679</strain>
    </source>
</reference>
<protein>
    <recommendedName>
        <fullName evidence="3">F5/8 type C domain-containing protein</fullName>
    </recommendedName>
</protein>
<keyword evidence="2" id="KW-0732">Signal</keyword>
<dbReference type="Gene3D" id="1.20.1270.90">
    <property type="entry name" value="AF1782-like"/>
    <property type="match status" value="1"/>
</dbReference>
<dbReference type="RefSeq" id="WP_184653136.1">
    <property type="nucleotide sequence ID" value="NZ_JACHFR010000003.1"/>
</dbReference>
<dbReference type="InterPro" id="IPR017853">
    <property type="entry name" value="GH"/>
</dbReference>
<evidence type="ECO:0000313" key="5">
    <source>
        <dbReference type="Proteomes" id="UP000578697"/>
    </source>
</evidence>
<evidence type="ECO:0000256" key="2">
    <source>
        <dbReference type="SAM" id="SignalP"/>
    </source>
</evidence>
<dbReference type="PANTHER" id="PTHR34154">
    <property type="entry name" value="ALKALI-SENSITIVE LINKAGE PROTEIN 1"/>
    <property type="match status" value="1"/>
</dbReference>
<sequence length="547" mass="60973">MKRFSSVLFFSLLVIVSSCQFFAPSESNEIENPVPVPGPKPGPDPEPDPGPNTSDKRGVCYNSLNEDEVRVLSNSNVKWVYNWGTHPSAKEDELFSRYGILYIPMQWGRTTTQSLAELRTYYSSHPDCKYLLGFNEPNLGAGVGGSGITPSAAAADWEKLEELAEEFDLELVGPALQYSGERLSDGVVYDTPKKWMDAFINAYKNTHGGRSPRYDYFCLHCYMNWPQAQSGYIKEYVKEYGKKVWLTEFCAWEYNNGGQNESAAAQKSSMIQKVDFLDSYAGADKYAWFMSSQHTSDIPFNSLFTKVGSDGSLTIVGEEYLYRGMDSSVLLAKNLEQAQALLETSVAGSEPGMYPSDKYSELENAVSQAEAVKDSGNKTAVDNALKNLTSAVKAFEESRVPYFTKSTRELTAEDFAGSLTKNLSASAFTVSSAQGANTAAAAFDGKLDTRWESAHEDNQWLKIDFGEKVEFNCICIKWEAAFSTSFIMEVSDDGESWRTAFEEKDCTGNSETYNLTVTQNARYLRFYGKTRSTNYGHSFYEMGVSKK</sequence>
<dbReference type="PROSITE" id="PS50022">
    <property type="entry name" value="FA58C_3"/>
    <property type="match status" value="1"/>
</dbReference>
<dbReference type="InterPro" id="IPR024655">
    <property type="entry name" value="Asl1_glyco_hydro_catalytic"/>
</dbReference>
<dbReference type="GO" id="GO:0071966">
    <property type="term" value="P:fungal-type cell wall polysaccharide metabolic process"/>
    <property type="evidence" value="ECO:0007669"/>
    <property type="project" value="TreeGrafter"/>
</dbReference>
<dbReference type="Gene3D" id="3.20.20.80">
    <property type="entry name" value="Glycosidases"/>
    <property type="match status" value="1"/>
</dbReference>
<feature type="signal peptide" evidence="2">
    <location>
        <begin position="1"/>
        <end position="23"/>
    </location>
</feature>
<feature type="domain" description="F5/8 type C" evidence="3">
    <location>
        <begin position="405"/>
        <end position="547"/>
    </location>
</feature>
<dbReference type="InterPro" id="IPR000421">
    <property type="entry name" value="FA58C"/>
</dbReference>
<evidence type="ECO:0000259" key="3">
    <source>
        <dbReference type="PROSITE" id="PS50022"/>
    </source>
</evidence>
<dbReference type="AlphaFoldDB" id="A0A840SK44"/>
<dbReference type="InterPro" id="IPR053183">
    <property type="entry name" value="ASL1"/>
</dbReference>
<dbReference type="Pfam" id="PF00754">
    <property type="entry name" value="F5_F8_type_C"/>
    <property type="match status" value="1"/>
</dbReference>
<dbReference type="EMBL" id="JACHFR010000003">
    <property type="protein sequence ID" value="MBB5219731.1"/>
    <property type="molecule type" value="Genomic_DNA"/>
</dbReference>
<proteinExistence type="predicted"/>
<evidence type="ECO:0000313" key="4">
    <source>
        <dbReference type="EMBL" id="MBB5219731.1"/>
    </source>
</evidence>